<evidence type="ECO:0000256" key="3">
    <source>
        <dbReference type="ARBA" id="ARBA00023002"/>
    </source>
</evidence>
<dbReference type="GO" id="GO:0006099">
    <property type="term" value="P:tricarboxylic acid cycle"/>
    <property type="evidence" value="ECO:0007669"/>
    <property type="project" value="TreeGrafter"/>
</dbReference>
<dbReference type="InterPro" id="IPR011603">
    <property type="entry name" value="2oxoglutarate_DH_E1"/>
</dbReference>
<dbReference type="Proteomes" id="UP001162156">
    <property type="component" value="Unassembled WGS sequence"/>
</dbReference>
<dbReference type="GO" id="GO:0045252">
    <property type="term" value="C:oxoglutarate dehydrogenase complex"/>
    <property type="evidence" value="ECO:0007669"/>
    <property type="project" value="TreeGrafter"/>
</dbReference>
<evidence type="ECO:0000313" key="5">
    <source>
        <dbReference type="EMBL" id="KAJ8942342.1"/>
    </source>
</evidence>
<dbReference type="AlphaFoldDB" id="A0AAV8XTZ6"/>
<dbReference type="PANTHER" id="PTHR23152">
    <property type="entry name" value="2-OXOGLUTARATE DEHYDROGENASE"/>
    <property type="match status" value="1"/>
</dbReference>
<comment type="similarity">
    <text evidence="2">Belongs to the alpha-ketoglutarate dehydrogenase family.</text>
</comment>
<evidence type="ECO:0000256" key="1">
    <source>
        <dbReference type="ARBA" id="ARBA00001964"/>
    </source>
</evidence>
<name>A0AAV8XTZ6_9CUCU</name>
<keyword evidence="6" id="KW-1185">Reference proteome</keyword>
<dbReference type="EMBL" id="JANEYF010002780">
    <property type="protein sequence ID" value="KAJ8942342.1"/>
    <property type="molecule type" value="Genomic_DNA"/>
</dbReference>
<proteinExistence type="inferred from homology"/>
<gene>
    <name evidence="5" type="ORF">NQ314_010096</name>
</gene>
<dbReference type="Gene3D" id="3.40.50.970">
    <property type="match status" value="1"/>
</dbReference>
<comment type="caution">
    <text evidence="5">The sequence shown here is derived from an EMBL/GenBank/DDBJ whole genome shotgun (WGS) entry which is preliminary data.</text>
</comment>
<evidence type="ECO:0000256" key="4">
    <source>
        <dbReference type="ARBA" id="ARBA00023052"/>
    </source>
</evidence>
<accession>A0AAV8XTZ6</accession>
<dbReference type="GO" id="GO:0004591">
    <property type="term" value="F:oxoglutarate dehydrogenase (succinyl-transferring) activity"/>
    <property type="evidence" value="ECO:0007669"/>
    <property type="project" value="TreeGrafter"/>
</dbReference>
<dbReference type="GO" id="GO:0030976">
    <property type="term" value="F:thiamine pyrophosphate binding"/>
    <property type="evidence" value="ECO:0007669"/>
    <property type="project" value="InterPro"/>
</dbReference>
<keyword evidence="3" id="KW-0560">Oxidoreductase</keyword>
<keyword evidence="4" id="KW-0786">Thiamine pyrophosphate</keyword>
<reference evidence="5" key="1">
    <citation type="journal article" date="2023" name="Insect Mol. Biol.">
        <title>Genome sequencing provides insights into the evolution of gene families encoding plant cell wall-degrading enzymes in longhorned beetles.</title>
        <authorList>
            <person name="Shin N.R."/>
            <person name="Okamura Y."/>
            <person name="Kirsch R."/>
            <person name="Pauchet Y."/>
        </authorList>
    </citation>
    <scope>NUCLEOTIDE SEQUENCE</scope>
    <source>
        <strain evidence="5">RBIC_L_NR</strain>
    </source>
</reference>
<sequence length="66" mass="7524">MQIIKEEFPSLFCRFESFLARKWSSEKRFGLEGCEILIPAMKTVIDKSTELGVESIVMGMPHRGTS</sequence>
<dbReference type="GO" id="GO:0005739">
    <property type="term" value="C:mitochondrion"/>
    <property type="evidence" value="ECO:0007669"/>
    <property type="project" value="TreeGrafter"/>
</dbReference>
<comment type="cofactor">
    <cofactor evidence="1">
        <name>thiamine diphosphate</name>
        <dbReference type="ChEBI" id="CHEBI:58937"/>
    </cofactor>
</comment>
<dbReference type="PANTHER" id="PTHR23152:SF4">
    <property type="entry name" value="2-OXOADIPATE DEHYDROGENASE COMPLEX COMPONENT E1"/>
    <property type="match status" value="1"/>
</dbReference>
<evidence type="ECO:0000256" key="2">
    <source>
        <dbReference type="ARBA" id="ARBA00006936"/>
    </source>
</evidence>
<protein>
    <submittedName>
        <fullName evidence="5">Uncharacterized protein</fullName>
    </submittedName>
</protein>
<evidence type="ECO:0000313" key="6">
    <source>
        <dbReference type="Proteomes" id="UP001162156"/>
    </source>
</evidence>
<organism evidence="5 6">
    <name type="scientific">Rhamnusium bicolor</name>
    <dbReference type="NCBI Taxonomy" id="1586634"/>
    <lineage>
        <taxon>Eukaryota</taxon>
        <taxon>Metazoa</taxon>
        <taxon>Ecdysozoa</taxon>
        <taxon>Arthropoda</taxon>
        <taxon>Hexapoda</taxon>
        <taxon>Insecta</taxon>
        <taxon>Pterygota</taxon>
        <taxon>Neoptera</taxon>
        <taxon>Endopterygota</taxon>
        <taxon>Coleoptera</taxon>
        <taxon>Polyphaga</taxon>
        <taxon>Cucujiformia</taxon>
        <taxon>Chrysomeloidea</taxon>
        <taxon>Cerambycidae</taxon>
        <taxon>Lepturinae</taxon>
        <taxon>Rhagiini</taxon>
        <taxon>Rhamnusium</taxon>
    </lineage>
</organism>